<proteinExistence type="predicted"/>
<reference evidence="1" key="1">
    <citation type="journal article" date="2019" name="bioRxiv">
        <title>The Genome of the Zebra Mussel, Dreissena polymorpha: A Resource for Invasive Species Research.</title>
        <authorList>
            <person name="McCartney M.A."/>
            <person name="Auch B."/>
            <person name="Kono T."/>
            <person name="Mallez S."/>
            <person name="Zhang Y."/>
            <person name="Obille A."/>
            <person name="Becker A."/>
            <person name="Abrahante J.E."/>
            <person name="Garbe J."/>
            <person name="Badalamenti J.P."/>
            <person name="Herman A."/>
            <person name="Mangelson H."/>
            <person name="Liachko I."/>
            <person name="Sullivan S."/>
            <person name="Sone E.D."/>
            <person name="Koren S."/>
            <person name="Silverstein K.A.T."/>
            <person name="Beckman K.B."/>
            <person name="Gohl D.M."/>
        </authorList>
    </citation>
    <scope>NUCLEOTIDE SEQUENCE</scope>
    <source>
        <strain evidence="1">Duluth1</strain>
        <tissue evidence="1">Whole animal</tissue>
    </source>
</reference>
<dbReference type="Proteomes" id="UP000828390">
    <property type="component" value="Unassembled WGS sequence"/>
</dbReference>
<dbReference type="AlphaFoldDB" id="A0A9D4CDW3"/>
<accession>A0A9D4CDW3</accession>
<evidence type="ECO:0000313" key="2">
    <source>
        <dbReference type="Proteomes" id="UP000828390"/>
    </source>
</evidence>
<comment type="caution">
    <text evidence="1">The sequence shown here is derived from an EMBL/GenBank/DDBJ whole genome shotgun (WGS) entry which is preliminary data.</text>
</comment>
<dbReference type="EMBL" id="JAIWYP010000013">
    <property type="protein sequence ID" value="KAH3721663.1"/>
    <property type="molecule type" value="Genomic_DNA"/>
</dbReference>
<keyword evidence="2" id="KW-1185">Reference proteome</keyword>
<sequence>MKKYFKLDQGIIGTNLLTKFHEDRPRNVPSRVFTRKTAPPTGLHVFQWTETTLNSTNISFIKTTIFTNFELDQEFIGTKLLTMFHEDQTRNVASRVFMNKYDRQRPITNAHLSNKDWFDEYSGIKLDSNFWEKSLLPQLWRGRSEAVLGRSGSFAITNEPL</sequence>
<gene>
    <name evidence="1" type="ORF">DPMN_064610</name>
</gene>
<name>A0A9D4CDW3_DREPO</name>
<protein>
    <submittedName>
        <fullName evidence="1">Uncharacterized protein</fullName>
    </submittedName>
</protein>
<evidence type="ECO:0000313" key="1">
    <source>
        <dbReference type="EMBL" id="KAH3721663.1"/>
    </source>
</evidence>
<reference evidence="1" key="2">
    <citation type="submission" date="2020-11" db="EMBL/GenBank/DDBJ databases">
        <authorList>
            <person name="McCartney M.A."/>
            <person name="Auch B."/>
            <person name="Kono T."/>
            <person name="Mallez S."/>
            <person name="Becker A."/>
            <person name="Gohl D.M."/>
            <person name="Silverstein K.A.T."/>
            <person name="Koren S."/>
            <person name="Bechman K.B."/>
            <person name="Herman A."/>
            <person name="Abrahante J.E."/>
            <person name="Garbe J."/>
        </authorList>
    </citation>
    <scope>NUCLEOTIDE SEQUENCE</scope>
    <source>
        <strain evidence="1">Duluth1</strain>
        <tissue evidence="1">Whole animal</tissue>
    </source>
</reference>
<organism evidence="1 2">
    <name type="scientific">Dreissena polymorpha</name>
    <name type="common">Zebra mussel</name>
    <name type="synonym">Mytilus polymorpha</name>
    <dbReference type="NCBI Taxonomy" id="45954"/>
    <lineage>
        <taxon>Eukaryota</taxon>
        <taxon>Metazoa</taxon>
        <taxon>Spiralia</taxon>
        <taxon>Lophotrochozoa</taxon>
        <taxon>Mollusca</taxon>
        <taxon>Bivalvia</taxon>
        <taxon>Autobranchia</taxon>
        <taxon>Heteroconchia</taxon>
        <taxon>Euheterodonta</taxon>
        <taxon>Imparidentia</taxon>
        <taxon>Neoheterodontei</taxon>
        <taxon>Myida</taxon>
        <taxon>Dreissenoidea</taxon>
        <taxon>Dreissenidae</taxon>
        <taxon>Dreissena</taxon>
    </lineage>
</organism>